<feature type="compositionally biased region" description="Basic and acidic residues" evidence="10">
    <location>
        <begin position="373"/>
        <end position="401"/>
    </location>
</feature>
<name>G4YKD4_PHYSP</name>
<evidence type="ECO:0000256" key="6">
    <source>
        <dbReference type="ARBA" id="ARBA00022786"/>
    </source>
</evidence>
<feature type="region of interest" description="Disordered" evidence="10">
    <location>
        <begin position="83"/>
        <end position="174"/>
    </location>
</feature>
<evidence type="ECO:0000256" key="9">
    <source>
        <dbReference type="ARBA" id="ARBA00022833"/>
    </source>
</evidence>
<dbReference type="InParanoid" id="G4YKD4"/>
<dbReference type="InterPro" id="IPR011124">
    <property type="entry name" value="Znf_CW"/>
</dbReference>
<dbReference type="Proteomes" id="UP000002640">
    <property type="component" value="Unassembled WGS sequence"/>
</dbReference>
<dbReference type="GeneID" id="20648577"/>
<keyword evidence="4" id="KW-0479">Metal-binding</keyword>
<evidence type="ECO:0000313" key="14">
    <source>
        <dbReference type="Proteomes" id="UP000002640"/>
    </source>
</evidence>
<dbReference type="AlphaFoldDB" id="G4YKD4"/>
<evidence type="ECO:0000256" key="2">
    <source>
        <dbReference type="ARBA" id="ARBA00012759"/>
    </source>
</evidence>
<evidence type="ECO:0000259" key="11">
    <source>
        <dbReference type="Pfam" id="PF07496"/>
    </source>
</evidence>
<feature type="compositionally biased region" description="Low complexity" evidence="10">
    <location>
        <begin position="83"/>
        <end position="95"/>
    </location>
</feature>
<sequence>MAMWSVRLRGPGGKQVVLKIDPDATFKTFSELTAEELGLKATDSPTFRRGFPPRAVEADGSALVKYVFEANDTVVVDTNSGAAAPVQAAAPTTKKAPARPKRAAAKKPAAKAPRGGVHTLNPPATTTKKKAPPKRKITGNGRQLGSSLESKPPEAADGIEAGDEEQEPQRKYRRSRAINLTSKEDVEISLVNAVSGQSKGRAAKFFRAATKNAVEHQYELTLATARLNAALSHNYEIEEQSTTRRADGSAAKLRVRFKETPRKWKEETVDLLKTDELQAILKYVLLSGGETGREMLKPFNMAQVSTRVFWSIARLYDGDVAAGLADLVPDEDWSFLDTRTRVMSEKAMEAKANEEQYKLWKQGGAGGSRTSPRRAESKPEPKTTKRSAAKEKKPEVIHVDLSEEEAVEPNYAEPKREPVSQTPALSAKEATPKTLRTAAAQAALARFDRSSQTSAVVSAFLKDDRHPAQTTAISTTVDGVETESEEELEEATTVYCDTCKKARILSAEEASHAELDKDPWTCANLGKTGRSGGCDAIDDEVAQITGAPIAQWLQKASINTRQELADASIGSTMHALVNPLDPSAPTMQAKLEKLIDEARLDEVNDWMLELVGDVEGVQCLEVQKLGTPADLIATPSDLILEAAGKTAPVSLDTVSVWQARAQRLVNKHPWLAEWRTL</sequence>
<dbReference type="Pfam" id="PF21403">
    <property type="entry name" value="OTU1_UBXL"/>
    <property type="match status" value="1"/>
</dbReference>
<evidence type="ECO:0000256" key="5">
    <source>
        <dbReference type="ARBA" id="ARBA00022771"/>
    </source>
</evidence>
<dbReference type="GO" id="GO:0008270">
    <property type="term" value="F:zinc ion binding"/>
    <property type="evidence" value="ECO:0007669"/>
    <property type="project" value="UniProtKB-KW"/>
</dbReference>
<keyword evidence="8" id="KW-0788">Thiol protease</keyword>
<feature type="compositionally biased region" description="Basic residues" evidence="10">
    <location>
        <begin position="96"/>
        <end position="109"/>
    </location>
</feature>
<evidence type="ECO:0000256" key="1">
    <source>
        <dbReference type="ARBA" id="ARBA00000707"/>
    </source>
</evidence>
<dbReference type="RefSeq" id="XP_009515493.1">
    <property type="nucleotide sequence ID" value="XM_009517198.1"/>
</dbReference>
<feature type="domain" description="OTU1 Ubl" evidence="12">
    <location>
        <begin position="6"/>
        <end position="55"/>
    </location>
</feature>
<dbReference type="EMBL" id="JH159151">
    <property type="protein sequence ID" value="EGZ28218.1"/>
    <property type="molecule type" value="Genomic_DNA"/>
</dbReference>
<keyword evidence="6" id="KW-0833">Ubl conjugation pathway</keyword>
<evidence type="ECO:0000256" key="4">
    <source>
        <dbReference type="ARBA" id="ARBA00022723"/>
    </source>
</evidence>
<dbReference type="Pfam" id="PF07496">
    <property type="entry name" value="zf-CW"/>
    <property type="match status" value="1"/>
</dbReference>
<gene>
    <name evidence="13" type="ORF">PHYSODRAFT_343759</name>
</gene>
<protein>
    <recommendedName>
        <fullName evidence="2">ubiquitinyl hydrolase 1</fullName>
        <ecNumber evidence="2">3.4.19.12</ecNumber>
    </recommendedName>
</protein>
<keyword evidence="9" id="KW-0862">Zinc</keyword>
<evidence type="ECO:0000259" key="12">
    <source>
        <dbReference type="Pfam" id="PF21403"/>
    </source>
</evidence>
<dbReference type="EC" id="3.4.19.12" evidence="2"/>
<evidence type="ECO:0000313" key="13">
    <source>
        <dbReference type="EMBL" id="EGZ28218.1"/>
    </source>
</evidence>
<proteinExistence type="predicted"/>
<keyword evidence="14" id="KW-1185">Reference proteome</keyword>
<evidence type="ECO:0000256" key="7">
    <source>
        <dbReference type="ARBA" id="ARBA00022801"/>
    </source>
</evidence>
<feature type="compositionally biased region" description="Basic residues" evidence="10">
    <location>
        <begin position="127"/>
        <end position="137"/>
    </location>
</feature>
<reference evidence="13 14" key="1">
    <citation type="journal article" date="2006" name="Science">
        <title>Phytophthora genome sequences uncover evolutionary origins and mechanisms of pathogenesis.</title>
        <authorList>
            <person name="Tyler B.M."/>
            <person name="Tripathy S."/>
            <person name="Zhang X."/>
            <person name="Dehal P."/>
            <person name="Jiang R.H."/>
            <person name="Aerts A."/>
            <person name="Arredondo F.D."/>
            <person name="Baxter L."/>
            <person name="Bensasson D."/>
            <person name="Beynon J.L."/>
            <person name="Chapman J."/>
            <person name="Damasceno C.M."/>
            <person name="Dorrance A.E."/>
            <person name="Dou D."/>
            <person name="Dickerman A.W."/>
            <person name="Dubchak I.L."/>
            <person name="Garbelotto M."/>
            <person name="Gijzen M."/>
            <person name="Gordon S.G."/>
            <person name="Govers F."/>
            <person name="Grunwald N.J."/>
            <person name="Huang W."/>
            <person name="Ivors K.L."/>
            <person name="Jones R.W."/>
            <person name="Kamoun S."/>
            <person name="Krampis K."/>
            <person name="Lamour K.H."/>
            <person name="Lee M.K."/>
            <person name="McDonald W.H."/>
            <person name="Medina M."/>
            <person name="Meijer H.J."/>
            <person name="Nordberg E.K."/>
            <person name="Maclean D.J."/>
            <person name="Ospina-Giraldo M.D."/>
            <person name="Morris P.F."/>
            <person name="Phuntumart V."/>
            <person name="Putnam N.H."/>
            <person name="Rash S."/>
            <person name="Rose J.K."/>
            <person name="Sakihama Y."/>
            <person name="Salamov A.A."/>
            <person name="Savidor A."/>
            <person name="Scheuring C.F."/>
            <person name="Smith B.M."/>
            <person name="Sobral B.W."/>
            <person name="Terry A."/>
            <person name="Torto-Alalibo T.A."/>
            <person name="Win J."/>
            <person name="Xu Z."/>
            <person name="Zhang H."/>
            <person name="Grigoriev I.V."/>
            <person name="Rokhsar D.S."/>
            <person name="Boore J.L."/>
        </authorList>
    </citation>
    <scope>NUCLEOTIDE SEQUENCE [LARGE SCALE GENOMIC DNA]</scope>
    <source>
        <strain evidence="13 14">P6497</strain>
    </source>
</reference>
<feature type="compositionally biased region" description="Polar residues" evidence="10">
    <location>
        <begin position="140"/>
        <end position="149"/>
    </location>
</feature>
<comment type="catalytic activity">
    <reaction evidence="1">
        <text>Thiol-dependent hydrolysis of ester, thioester, amide, peptide and isopeptide bonds formed by the C-terminal Gly of ubiquitin (a 76-residue protein attached to proteins as an intracellular targeting signal).</text>
        <dbReference type="EC" id="3.4.19.12"/>
    </reaction>
</comment>
<keyword evidence="5" id="KW-0863">Zinc-finger</keyword>
<dbReference type="InterPro" id="IPR048857">
    <property type="entry name" value="OTU1_Ubl"/>
</dbReference>
<evidence type="ECO:0000256" key="3">
    <source>
        <dbReference type="ARBA" id="ARBA00022670"/>
    </source>
</evidence>
<dbReference type="SMR" id="G4YKD4"/>
<evidence type="ECO:0000256" key="8">
    <source>
        <dbReference type="ARBA" id="ARBA00022807"/>
    </source>
</evidence>
<evidence type="ECO:0000256" key="10">
    <source>
        <dbReference type="SAM" id="MobiDB-lite"/>
    </source>
</evidence>
<dbReference type="OMA" id="KWKEETV"/>
<organism evidence="13 14">
    <name type="scientific">Phytophthora sojae (strain P6497)</name>
    <name type="common">Soybean stem and root rot agent</name>
    <name type="synonym">Phytophthora megasperma f. sp. glycines</name>
    <dbReference type="NCBI Taxonomy" id="1094619"/>
    <lineage>
        <taxon>Eukaryota</taxon>
        <taxon>Sar</taxon>
        <taxon>Stramenopiles</taxon>
        <taxon>Oomycota</taxon>
        <taxon>Peronosporomycetes</taxon>
        <taxon>Peronosporales</taxon>
        <taxon>Peronosporaceae</taxon>
        <taxon>Phytophthora</taxon>
    </lineage>
</organism>
<keyword evidence="7" id="KW-0378">Hydrolase</keyword>
<keyword evidence="3" id="KW-0645">Protease</keyword>
<dbReference type="Gene3D" id="3.10.20.90">
    <property type="entry name" value="Phosphatidylinositol 3-kinase Catalytic Subunit, Chain A, domain 1"/>
    <property type="match status" value="1"/>
</dbReference>
<dbReference type="KEGG" id="psoj:PHYSODRAFT_343759"/>
<accession>G4YKD4</accession>
<feature type="domain" description="CW-type" evidence="11">
    <location>
        <begin position="493"/>
        <end position="539"/>
    </location>
</feature>
<feature type="region of interest" description="Disordered" evidence="10">
    <location>
        <begin position="353"/>
        <end position="433"/>
    </location>
</feature>